<protein>
    <recommendedName>
        <fullName evidence="1">DUF6314 domain-containing protein</fullName>
    </recommendedName>
</protein>
<proteinExistence type="predicted"/>
<accession>A0A2R8AID1</accession>
<name>A0A2R8AID1_9RHOB</name>
<dbReference type="AlphaFoldDB" id="A0A2R8AID1"/>
<dbReference type="Pfam" id="PF19834">
    <property type="entry name" value="DUF6314"/>
    <property type="match status" value="1"/>
</dbReference>
<sequence length="135" mass="15484">MRLADFLGEWQIEREVAEETGAVHRLSGAAVFSAEPGGLLYREEGQLVTENGASFAASRVYHWCGLGDGRVKVLFADGRDFHMIDLTVAQPEDLHWCDPDQYRVSFDFSLWPTWQSVWNVSGPRKGYRMVTRYRR</sequence>
<evidence type="ECO:0000259" key="1">
    <source>
        <dbReference type="Pfam" id="PF19834"/>
    </source>
</evidence>
<feature type="domain" description="DUF6314" evidence="1">
    <location>
        <begin position="6"/>
        <end position="135"/>
    </location>
</feature>
<dbReference type="EMBL" id="OMOI01000001">
    <property type="protein sequence ID" value="SPF75624.1"/>
    <property type="molecule type" value="Genomic_DNA"/>
</dbReference>
<organism evidence="2 3">
    <name type="scientific">Aliiroseovarius pelagivivens</name>
    <dbReference type="NCBI Taxonomy" id="1639690"/>
    <lineage>
        <taxon>Bacteria</taxon>
        <taxon>Pseudomonadati</taxon>
        <taxon>Pseudomonadota</taxon>
        <taxon>Alphaproteobacteria</taxon>
        <taxon>Rhodobacterales</taxon>
        <taxon>Paracoccaceae</taxon>
        <taxon>Aliiroseovarius</taxon>
    </lineage>
</organism>
<evidence type="ECO:0000313" key="3">
    <source>
        <dbReference type="Proteomes" id="UP000244911"/>
    </source>
</evidence>
<dbReference type="RefSeq" id="WP_108855706.1">
    <property type="nucleotide sequence ID" value="NZ_OMOI01000001.1"/>
</dbReference>
<reference evidence="2 3" key="1">
    <citation type="submission" date="2018-03" db="EMBL/GenBank/DDBJ databases">
        <authorList>
            <person name="Keele B.F."/>
        </authorList>
    </citation>
    <scope>NUCLEOTIDE SEQUENCE [LARGE SCALE GENOMIC DNA]</scope>
    <source>
        <strain evidence="2 3">CECT 8811</strain>
    </source>
</reference>
<gene>
    <name evidence="2" type="ORF">ALP8811_00617</name>
</gene>
<keyword evidence="3" id="KW-1185">Reference proteome</keyword>
<dbReference type="InterPro" id="IPR045632">
    <property type="entry name" value="DUF6314"/>
</dbReference>
<dbReference type="OrthoDB" id="7351979at2"/>
<evidence type="ECO:0000313" key="2">
    <source>
        <dbReference type="EMBL" id="SPF75624.1"/>
    </source>
</evidence>
<dbReference type="Proteomes" id="UP000244911">
    <property type="component" value="Unassembled WGS sequence"/>
</dbReference>